<comment type="caution">
    <text evidence="2">The sequence shown here is derived from an EMBL/GenBank/DDBJ whole genome shotgun (WGS) entry which is preliminary data.</text>
</comment>
<name>A0AAE1RNR8_9SOLA</name>
<feature type="region of interest" description="Disordered" evidence="1">
    <location>
        <begin position="226"/>
        <end position="246"/>
    </location>
</feature>
<organism evidence="2 3">
    <name type="scientific">Anisodus tanguticus</name>
    <dbReference type="NCBI Taxonomy" id="243964"/>
    <lineage>
        <taxon>Eukaryota</taxon>
        <taxon>Viridiplantae</taxon>
        <taxon>Streptophyta</taxon>
        <taxon>Embryophyta</taxon>
        <taxon>Tracheophyta</taxon>
        <taxon>Spermatophyta</taxon>
        <taxon>Magnoliopsida</taxon>
        <taxon>eudicotyledons</taxon>
        <taxon>Gunneridae</taxon>
        <taxon>Pentapetalae</taxon>
        <taxon>asterids</taxon>
        <taxon>lamiids</taxon>
        <taxon>Solanales</taxon>
        <taxon>Solanaceae</taxon>
        <taxon>Solanoideae</taxon>
        <taxon>Hyoscyameae</taxon>
        <taxon>Anisodus</taxon>
    </lineage>
</organism>
<keyword evidence="3" id="KW-1185">Reference proteome</keyword>
<dbReference type="AlphaFoldDB" id="A0AAE1RNR8"/>
<evidence type="ECO:0000313" key="2">
    <source>
        <dbReference type="EMBL" id="KAK4354168.1"/>
    </source>
</evidence>
<dbReference type="Pfam" id="PF03004">
    <property type="entry name" value="Transposase_24"/>
    <property type="match status" value="1"/>
</dbReference>
<accession>A0AAE1RNR8</accession>
<reference evidence="2" key="1">
    <citation type="submission" date="2023-12" db="EMBL/GenBank/DDBJ databases">
        <title>Genome assembly of Anisodus tanguticus.</title>
        <authorList>
            <person name="Wang Y.-J."/>
        </authorList>
    </citation>
    <scope>NUCLEOTIDE SEQUENCE</scope>
    <source>
        <strain evidence="2">KB-2021</strain>
        <tissue evidence="2">Leaf</tissue>
    </source>
</reference>
<evidence type="ECO:0000313" key="3">
    <source>
        <dbReference type="Proteomes" id="UP001291623"/>
    </source>
</evidence>
<feature type="compositionally biased region" description="Basic and acidic residues" evidence="1">
    <location>
        <begin position="234"/>
        <end position="246"/>
    </location>
</feature>
<dbReference type="PANTHER" id="PTHR33499:SF27">
    <property type="entry name" value="TRANSPOSASE TNP1_EN_SPM-LIKE DOMAIN-CONTAINING PROTEIN"/>
    <property type="match status" value="1"/>
</dbReference>
<feature type="compositionally biased region" description="Basic residues" evidence="1">
    <location>
        <begin position="21"/>
        <end position="31"/>
    </location>
</feature>
<proteinExistence type="predicted"/>
<sequence length="328" mass="37375">MEIILYNFYMMMYEMSEFRRGKGGRGGRGRGRGSVGVLNDNSGTTSSFRPSPQSQTHPETGESSNPRQGQSTDSRSSRIVVESSHPTPETENTGADDIERAVGPGSRDSVNYCGFIMRSTISLRDGDWDAIISKYREVMWMKAKDKFEARGTREHVLQAPVINTMRRLSRSWKTRLHKDYSKYDTDEGRLSHRPNDVMLEDWVFLAVSEWNKINRGKQITKHSCGSRSFAEVEESTRDPESGEKATADRVWELQHTRKNDQEELVWSDIQSQQIHGQLQELVIEQQSEEIEKPMSGEEILATVLGERSGYVRGKGYGKRPTKKVVCSR</sequence>
<protein>
    <submittedName>
        <fullName evidence="2">Uncharacterized protein</fullName>
    </submittedName>
</protein>
<feature type="compositionally biased region" description="Polar residues" evidence="1">
    <location>
        <begin position="84"/>
        <end position="93"/>
    </location>
</feature>
<dbReference type="PANTHER" id="PTHR33499">
    <property type="entry name" value="OS12G0282400 PROTEIN-RELATED"/>
    <property type="match status" value="1"/>
</dbReference>
<dbReference type="EMBL" id="JAVYJV010000014">
    <property type="protein sequence ID" value="KAK4354168.1"/>
    <property type="molecule type" value="Genomic_DNA"/>
</dbReference>
<gene>
    <name evidence="2" type="ORF">RND71_026362</name>
</gene>
<feature type="region of interest" description="Disordered" evidence="1">
    <location>
        <begin position="19"/>
        <end position="103"/>
    </location>
</feature>
<dbReference type="Proteomes" id="UP001291623">
    <property type="component" value="Unassembled WGS sequence"/>
</dbReference>
<feature type="compositionally biased region" description="Polar residues" evidence="1">
    <location>
        <begin position="39"/>
        <end position="74"/>
    </location>
</feature>
<dbReference type="InterPro" id="IPR004252">
    <property type="entry name" value="Probable_transposase_24"/>
</dbReference>
<evidence type="ECO:0000256" key="1">
    <source>
        <dbReference type="SAM" id="MobiDB-lite"/>
    </source>
</evidence>